<evidence type="ECO:0000256" key="1">
    <source>
        <dbReference type="SAM" id="MobiDB-lite"/>
    </source>
</evidence>
<gene>
    <name evidence="2" type="ORF">EV421DRAFT_1903002</name>
</gene>
<feature type="compositionally biased region" description="Polar residues" evidence="1">
    <location>
        <begin position="441"/>
        <end position="451"/>
    </location>
</feature>
<reference evidence="2" key="1">
    <citation type="submission" date="2023-06" db="EMBL/GenBank/DDBJ databases">
        <authorList>
            <consortium name="Lawrence Berkeley National Laboratory"/>
            <person name="Ahrendt S."/>
            <person name="Sahu N."/>
            <person name="Indic B."/>
            <person name="Wong-Bajracharya J."/>
            <person name="Merenyi Z."/>
            <person name="Ke H.-M."/>
            <person name="Monk M."/>
            <person name="Kocsube S."/>
            <person name="Drula E."/>
            <person name="Lipzen A."/>
            <person name="Balint B."/>
            <person name="Henrissat B."/>
            <person name="Andreopoulos B."/>
            <person name="Martin F.M."/>
            <person name="Harder C.B."/>
            <person name="Rigling D."/>
            <person name="Ford K.L."/>
            <person name="Foster G.D."/>
            <person name="Pangilinan J."/>
            <person name="Papanicolaou A."/>
            <person name="Barry K."/>
            <person name="LaButti K."/>
            <person name="Viragh M."/>
            <person name="Koriabine M."/>
            <person name="Yan M."/>
            <person name="Riley R."/>
            <person name="Champramary S."/>
            <person name="Plett K.L."/>
            <person name="Tsai I.J."/>
            <person name="Slot J."/>
            <person name="Sipos G."/>
            <person name="Plett J."/>
            <person name="Nagy L.G."/>
            <person name="Grigoriev I.V."/>
        </authorList>
    </citation>
    <scope>NUCLEOTIDE SEQUENCE</scope>
    <source>
        <strain evidence="2">FPL87.14</strain>
    </source>
</reference>
<keyword evidence="3" id="KW-1185">Reference proteome</keyword>
<proteinExistence type="predicted"/>
<feature type="region of interest" description="Disordered" evidence="1">
    <location>
        <begin position="429"/>
        <end position="645"/>
    </location>
</feature>
<dbReference type="EMBL" id="JAUEPT010000019">
    <property type="protein sequence ID" value="KAK0444371.1"/>
    <property type="molecule type" value="Genomic_DNA"/>
</dbReference>
<name>A0AA39JMC9_9AGAR</name>
<dbReference type="Proteomes" id="UP001175226">
    <property type="component" value="Unassembled WGS sequence"/>
</dbReference>
<comment type="caution">
    <text evidence="2">The sequence shown here is derived from an EMBL/GenBank/DDBJ whole genome shotgun (WGS) entry which is preliminary data.</text>
</comment>
<feature type="compositionally biased region" description="Polar residues" evidence="1">
    <location>
        <begin position="377"/>
        <end position="386"/>
    </location>
</feature>
<organism evidence="2 3">
    <name type="scientific">Armillaria borealis</name>
    <dbReference type="NCBI Taxonomy" id="47425"/>
    <lineage>
        <taxon>Eukaryota</taxon>
        <taxon>Fungi</taxon>
        <taxon>Dikarya</taxon>
        <taxon>Basidiomycota</taxon>
        <taxon>Agaricomycotina</taxon>
        <taxon>Agaricomycetes</taxon>
        <taxon>Agaricomycetidae</taxon>
        <taxon>Agaricales</taxon>
        <taxon>Marasmiineae</taxon>
        <taxon>Physalacriaceae</taxon>
        <taxon>Armillaria</taxon>
    </lineage>
</organism>
<sequence length="767" mass="84701">MTYNDSAKSEAVTRYIHAFNPNQSVVDAHLHPPRASSLHPTMAAEVSRKKKSRFACKCLNVQIKASKPVGPVPAELATEPGFAQVYVKHDGISAAHPQLTLRIRSRGTPMEGSSRFAQFMSLGCLVCRTLVYRAFISAPLLTNSYANLATREGPVIPKSGWVEDDVLRTPSGWIEVFEGALKNRHSILHYFLLFFLPSPASPVPQVANLCRHRRQIFHYLAALEPMYSSIPATSDPVFLRLSNIAATQSEKLRLKAEQDVDEIVQVKIAQLLQAEDELKAQVQALVDTYREGLRVAEEEGNTKSPTLRPWKEASSGDPNGATVSVRDFIPVQVPATSLSRSPPAPRVSTLSASLATSSFHHPRAIKEQAPHDGRPSSVASSITLTSEKSHLHHEEGSTVLQFRRNLDDGLNTAASYRYFVIEDEMARHRKETGKQREEQPRSASGSAQVAPSESETLQSTTSSKAKERESPNSGERPPSLKPKRRVTFDVQSEDRSGGTGDSPPSRIDSDMVFDLEEEIGGGRPVEVRPVLPLIEQTAPARPNRPRSHRQQPEIASSLSSFRPLSLLSAPHRGSPNGISSSPLASSVTSRVERPSPLRMAMSLPDEDPSIARESPGSPRRSAQSPRKGTEIREVPHDNGIDIVRPPTVEGSLQEQMDGHHQRHDEEIMRLLAAGTPSHRAAWSNGGKAWGQFLHRGRERMFDSDAMADDDYEVDKRREHINEHYEEVLDSTRNGVPGSLPVRIKPLVKQREVLSLASYKPQMIGARE</sequence>
<feature type="region of interest" description="Disordered" evidence="1">
    <location>
        <begin position="366"/>
        <end position="397"/>
    </location>
</feature>
<accession>A0AA39JMC9</accession>
<feature type="compositionally biased region" description="Polar residues" evidence="1">
    <location>
        <begin position="576"/>
        <end position="589"/>
    </location>
</feature>
<evidence type="ECO:0000313" key="3">
    <source>
        <dbReference type="Proteomes" id="UP001175226"/>
    </source>
</evidence>
<feature type="compositionally biased region" description="Basic and acidic residues" evidence="1">
    <location>
        <begin position="387"/>
        <end position="396"/>
    </location>
</feature>
<protein>
    <submittedName>
        <fullName evidence="2">Uncharacterized protein</fullName>
    </submittedName>
</protein>
<evidence type="ECO:0000313" key="2">
    <source>
        <dbReference type="EMBL" id="KAK0444371.1"/>
    </source>
</evidence>
<feature type="region of interest" description="Disordered" evidence="1">
    <location>
        <begin position="296"/>
        <end position="322"/>
    </location>
</feature>
<feature type="compositionally biased region" description="Basic and acidic residues" evidence="1">
    <location>
        <begin position="627"/>
        <end position="639"/>
    </location>
</feature>
<dbReference type="AlphaFoldDB" id="A0AA39JMC9"/>
<feature type="compositionally biased region" description="Low complexity" evidence="1">
    <location>
        <begin position="556"/>
        <end position="568"/>
    </location>
</feature>
<feature type="compositionally biased region" description="Low complexity" evidence="1">
    <location>
        <begin position="452"/>
        <end position="463"/>
    </location>
</feature>